<keyword evidence="13" id="KW-1185">Reference proteome</keyword>
<evidence type="ECO:0000256" key="10">
    <source>
        <dbReference type="SAM" id="MobiDB-lite"/>
    </source>
</evidence>
<evidence type="ECO:0000313" key="13">
    <source>
        <dbReference type="Proteomes" id="UP000198541"/>
    </source>
</evidence>
<dbReference type="GO" id="GO:0005829">
    <property type="term" value="C:cytosol"/>
    <property type="evidence" value="ECO:0007669"/>
    <property type="project" value="TreeGrafter"/>
</dbReference>
<feature type="region of interest" description="Disordered" evidence="10">
    <location>
        <begin position="160"/>
        <end position="204"/>
    </location>
</feature>
<comment type="catalytic activity">
    <reaction evidence="8">
        <text>ATP + H2O = ADP + phosphate + H(+)</text>
        <dbReference type="Rhea" id="RHEA:13065"/>
        <dbReference type="ChEBI" id="CHEBI:15377"/>
        <dbReference type="ChEBI" id="CHEBI:15378"/>
        <dbReference type="ChEBI" id="CHEBI:30616"/>
        <dbReference type="ChEBI" id="CHEBI:43474"/>
        <dbReference type="ChEBI" id="CHEBI:456216"/>
        <dbReference type="EC" id="5.6.2.4"/>
    </reaction>
</comment>
<dbReference type="Proteomes" id="UP000198541">
    <property type="component" value="Unassembled WGS sequence"/>
</dbReference>
<evidence type="ECO:0000256" key="7">
    <source>
        <dbReference type="ARBA" id="ARBA00034808"/>
    </source>
</evidence>
<dbReference type="InterPro" id="IPR027417">
    <property type="entry name" value="P-loop_NTPase"/>
</dbReference>
<evidence type="ECO:0000259" key="11">
    <source>
        <dbReference type="PROSITE" id="PS51198"/>
    </source>
</evidence>
<dbReference type="AlphaFoldDB" id="A0A1H0CJK5"/>
<accession>A0A1H0CJK5</accession>
<dbReference type="PANTHER" id="PTHR11070:SF45">
    <property type="entry name" value="DNA 3'-5' HELICASE"/>
    <property type="match status" value="1"/>
</dbReference>
<evidence type="ECO:0000256" key="8">
    <source>
        <dbReference type="ARBA" id="ARBA00048988"/>
    </source>
</evidence>
<comment type="catalytic activity">
    <reaction evidence="6">
        <text>Couples ATP hydrolysis with the unwinding of duplex DNA by translocating in the 3'-5' direction.</text>
        <dbReference type="EC" id="5.6.2.4"/>
    </reaction>
</comment>
<evidence type="ECO:0000313" key="12">
    <source>
        <dbReference type="EMBL" id="SDN58077.1"/>
    </source>
</evidence>
<dbReference type="GO" id="GO:0005524">
    <property type="term" value="F:ATP binding"/>
    <property type="evidence" value="ECO:0007669"/>
    <property type="project" value="UniProtKB-UniRule"/>
</dbReference>
<protein>
    <recommendedName>
        <fullName evidence="7">DNA 3'-5' helicase</fullName>
        <ecNumber evidence="7">5.6.2.4</ecNumber>
    </recommendedName>
</protein>
<organism evidence="12 13">
    <name type="scientific">Actinomyces ruminicola</name>
    <dbReference type="NCBI Taxonomy" id="332524"/>
    <lineage>
        <taxon>Bacteria</taxon>
        <taxon>Bacillati</taxon>
        <taxon>Actinomycetota</taxon>
        <taxon>Actinomycetes</taxon>
        <taxon>Actinomycetales</taxon>
        <taxon>Actinomycetaceae</taxon>
        <taxon>Actinomyces</taxon>
    </lineage>
</organism>
<keyword evidence="1 9" id="KW-0547">Nucleotide-binding</keyword>
<feature type="compositionally biased region" description="Gly residues" evidence="10">
    <location>
        <begin position="179"/>
        <end position="195"/>
    </location>
</feature>
<dbReference type="Gene3D" id="3.40.50.300">
    <property type="entry name" value="P-loop containing nucleotide triphosphate hydrolases"/>
    <property type="match status" value="2"/>
</dbReference>
<evidence type="ECO:0000256" key="4">
    <source>
        <dbReference type="ARBA" id="ARBA00022840"/>
    </source>
</evidence>
<keyword evidence="3 9" id="KW-0347">Helicase</keyword>
<proteinExistence type="predicted"/>
<name>A0A1H0CJK5_9ACTO</name>
<keyword evidence="4 9" id="KW-0067">ATP-binding</keyword>
<evidence type="ECO:0000256" key="1">
    <source>
        <dbReference type="ARBA" id="ARBA00022741"/>
    </source>
</evidence>
<dbReference type="InterPro" id="IPR014017">
    <property type="entry name" value="DNA_helicase_UvrD-like_C"/>
</dbReference>
<dbReference type="GO" id="GO:0043138">
    <property type="term" value="F:3'-5' DNA helicase activity"/>
    <property type="evidence" value="ECO:0007669"/>
    <property type="project" value="UniProtKB-EC"/>
</dbReference>
<sequence length="833" mass="90993">MPAIVWPSSKVKDATAKDPSLQAKVGSFLNKLASDATSSGLHVEPIRNARDKRVRTARVTGFYRAVLFELNAGTEPVYVFHGIWPHDDAIKIAESVTVRINPANGTTEVTRIQDAIAQGADAVEQARREAQAKLDAAQREAAEIAREAARLQAANAQARQDAASAATSGSPVQPTAGAVQGGPATGAGAATGTGGTTALAPDATPKPLPDAVVVKGRDAAPTWPQGLSIEVLRDELGIDVRLAAAALAATRESQLLDLAATAEVPWQGEALLALATGSTIDDVRDDFQLRRPEHVAADSSDSELIEGLRTRAARSSFTWIENDEDLRRAIDGLTFAQWQVFLHPQQRALVDSRPNGPMRISGGAGTGKTVVAVHRTVELARRDAAAKQEPHILLTTYTRNLADDLRRQVAELDPSLEFTERVGQPGLMVSGLDKVARAILQRAGDAIADTATQVLGRRRTNVLTVTRKNLWDDALTLTGEDLPENLRSTDFLESEYELVVLPQRVTTLQQYLRIRRPGRGVALDRRKRAAVWNVIEKYRDRSAELGVASFAELLALAAAWLDAEAARGVPRPYRHVLVDEAQDLTPAHLQLLRALVEPGPDDLFLAEDSHQRIYGKKITLSHYGIQVRGRSRRLTRNYRTTRQNLDLAFEILERGKFEDLEGQAEQHHYVSPRSGPEPLLLHAKDHAAELDDAAALLNLWLDEDRAAGVDAPESIAVLVRDRYQRDNVVTGLAHRGVEVRPVDREAVGRGRPVVMTMHRAKGLEFRKVLLFDVSVEAIPRSLREQEYSEADHDDALLRERSLLYVAATRARDQLAISWSGQASPLLEGVHGAA</sequence>
<dbReference type="EMBL" id="FNIM01000007">
    <property type="protein sequence ID" value="SDN58077.1"/>
    <property type="molecule type" value="Genomic_DNA"/>
</dbReference>
<evidence type="ECO:0000256" key="5">
    <source>
        <dbReference type="ARBA" id="ARBA00023235"/>
    </source>
</evidence>
<dbReference type="InterPro" id="IPR000212">
    <property type="entry name" value="DNA_helicase_UvrD/REP"/>
</dbReference>
<dbReference type="GO" id="GO:0016887">
    <property type="term" value="F:ATP hydrolysis activity"/>
    <property type="evidence" value="ECO:0007669"/>
    <property type="project" value="RHEA"/>
</dbReference>
<dbReference type="PROSITE" id="PS51198">
    <property type="entry name" value="UVRD_HELICASE_ATP_BIND"/>
    <property type="match status" value="1"/>
</dbReference>
<dbReference type="SUPFAM" id="SSF52540">
    <property type="entry name" value="P-loop containing nucleoside triphosphate hydrolases"/>
    <property type="match status" value="1"/>
</dbReference>
<evidence type="ECO:0000256" key="2">
    <source>
        <dbReference type="ARBA" id="ARBA00022801"/>
    </source>
</evidence>
<feature type="binding site" evidence="9">
    <location>
        <begin position="362"/>
        <end position="369"/>
    </location>
    <ligand>
        <name>ATP</name>
        <dbReference type="ChEBI" id="CHEBI:30616"/>
    </ligand>
</feature>
<reference evidence="13" key="1">
    <citation type="submission" date="2016-10" db="EMBL/GenBank/DDBJ databases">
        <authorList>
            <person name="Varghese N."/>
            <person name="Submissions S."/>
        </authorList>
    </citation>
    <scope>NUCLEOTIDE SEQUENCE [LARGE SCALE GENOMIC DNA]</scope>
    <source>
        <strain evidence="13">DSM 27982</strain>
    </source>
</reference>
<evidence type="ECO:0000256" key="6">
    <source>
        <dbReference type="ARBA" id="ARBA00034617"/>
    </source>
</evidence>
<keyword evidence="2 9" id="KW-0378">Hydrolase</keyword>
<dbReference type="RefSeq" id="WP_092535642.1">
    <property type="nucleotide sequence ID" value="NZ_FNIM01000007.1"/>
</dbReference>
<keyword evidence="5" id="KW-0413">Isomerase</keyword>
<dbReference type="GO" id="GO:0003677">
    <property type="term" value="F:DNA binding"/>
    <property type="evidence" value="ECO:0007669"/>
    <property type="project" value="InterPro"/>
</dbReference>
<dbReference type="InterPro" id="IPR014016">
    <property type="entry name" value="UvrD-like_ATP-bd"/>
</dbReference>
<gene>
    <name evidence="12" type="ORF">SAMN05216355_10743</name>
</gene>
<dbReference type="GO" id="GO:0000725">
    <property type="term" value="P:recombinational repair"/>
    <property type="evidence" value="ECO:0007669"/>
    <property type="project" value="TreeGrafter"/>
</dbReference>
<feature type="domain" description="UvrD-like helicase ATP-binding" evidence="11">
    <location>
        <begin position="341"/>
        <end position="641"/>
    </location>
</feature>
<dbReference type="Pfam" id="PF00580">
    <property type="entry name" value="UvrD-helicase"/>
    <property type="match status" value="1"/>
</dbReference>
<dbReference type="PANTHER" id="PTHR11070">
    <property type="entry name" value="UVRD / RECB / PCRA DNA HELICASE FAMILY MEMBER"/>
    <property type="match status" value="1"/>
</dbReference>
<evidence type="ECO:0000256" key="9">
    <source>
        <dbReference type="PROSITE-ProRule" id="PRU00560"/>
    </source>
</evidence>
<dbReference type="Pfam" id="PF13361">
    <property type="entry name" value="UvrD_C"/>
    <property type="match status" value="1"/>
</dbReference>
<evidence type="ECO:0000256" key="3">
    <source>
        <dbReference type="ARBA" id="ARBA00022806"/>
    </source>
</evidence>
<dbReference type="EC" id="5.6.2.4" evidence="7"/>